<reference evidence="1 2" key="1">
    <citation type="journal article" date="2010" name="J. Bacteriol.">
        <title>The genome of the amoeba symbiont 'Candidatus Amoebophilus asiaticus' reveals common mechanisms for host cell interaction among amoeba-associated bacteria.</title>
        <authorList>
            <person name="Schmitz-Esser S."/>
            <person name="Tischler P."/>
            <person name="Arnold R."/>
            <person name="Montanaro J."/>
            <person name="Wagner M."/>
            <person name="Rattei T."/>
            <person name="Horn M."/>
        </authorList>
    </citation>
    <scope>NUCLEOTIDE SEQUENCE [LARGE SCALE GENOMIC DNA]</scope>
    <source>
        <strain evidence="1 2">5a2</strain>
    </source>
</reference>
<dbReference type="Proteomes" id="UP000001227">
    <property type="component" value="Chromosome"/>
</dbReference>
<keyword evidence="2" id="KW-1185">Reference proteome</keyword>
<dbReference type="AlphaFoldDB" id="C3L460"/>
<accession>C3L460</accession>
<dbReference type="HOGENOM" id="CLU_2950020_0_0_10"/>
<proteinExistence type="predicted"/>
<evidence type="ECO:0000313" key="1">
    <source>
        <dbReference type="EMBL" id="ACP21101.1"/>
    </source>
</evidence>
<protein>
    <submittedName>
        <fullName evidence="1">Uncharacterized protein</fullName>
    </submittedName>
</protein>
<dbReference type="EMBL" id="CP001102">
    <property type="protein sequence ID" value="ACP21101.1"/>
    <property type="molecule type" value="Genomic_DNA"/>
</dbReference>
<evidence type="ECO:0000313" key="2">
    <source>
        <dbReference type="Proteomes" id="UP000001227"/>
    </source>
</evidence>
<dbReference type="KEGG" id="aas:Aasi_1863"/>
<organism evidence="1 2">
    <name type="scientific">Amoebophilus asiaticus (strain 5a2)</name>
    <dbReference type="NCBI Taxonomy" id="452471"/>
    <lineage>
        <taxon>Bacteria</taxon>
        <taxon>Pseudomonadati</taxon>
        <taxon>Bacteroidota</taxon>
        <taxon>Cytophagia</taxon>
        <taxon>Cytophagales</taxon>
        <taxon>Amoebophilaceae</taxon>
        <taxon>Candidatus Amoebophilus</taxon>
    </lineage>
</organism>
<gene>
    <name evidence="1" type="ordered locus">Aasi_1863</name>
</gene>
<name>C3L460_AMOA5</name>
<sequence length="59" mass="7025">MLQTYINKEGKRIRGLFLPRDSLWQFTRRAKSIKLVFKLSVFVLLRPRDKMVGLLYGLL</sequence>
<dbReference type="STRING" id="452471.Aasi_1863"/>